<evidence type="ECO:0000256" key="3">
    <source>
        <dbReference type="ARBA" id="ARBA00006729"/>
    </source>
</evidence>
<dbReference type="Proteomes" id="UP000530660">
    <property type="component" value="Unassembled WGS sequence"/>
</dbReference>
<evidence type="ECO:0000256" key="2">
    <source>
        <dbReference type="ARBA" id="ARBA00005156"/>
    </source>
</evidence>
<feature type="binding site" evidence="9">
    <location>
        <position position="10"/>
    </location>
    <ligand>
        <name>S-adenosyl-L-methionine</name>
        <dbReference type="ChEBI" id="CHEBI:59789"/>
    </ligand>
</feature>
<evidence type="ECO:0000256" key="6">
    <source>
        <dbReference type="ARBA" id="ARBA00022679"/>
    </source>
</evidence>
<proteinExistence type="inferred from homology"/>
<dbReference type="InterPro" id="IPR000878">
    <property type="entry name" value="4pyrrol_Mease"/>
</dbReference>
<dbReference type="UniPathway" id="UPA00559"/>
<keyword evidence="7 9" id="KW-0949">S-adenosyl-L-methionine</keyword>
<name>A0A7J7IN08_9RHOD</name>
<evidence type="ECO:0000256" key="9">
    <source>
        <dbReference type="PIRSR" id="PIRSR036432-1"/>
    </source>
</evidence>
<dbReference type="CDD" id="cd11647">
    <property type="entry name" value="DHP5_DphB"/>
    <property type="match status" value="1"/>
</dbReference>
<evidence type="ECO:0000313" key="11">
    <source>
        <dbReference type="EMBL" id="KAF6004418.1"/>
    </source>
</evidence>
<keyword evidence="12" id="KW-1185">Reference proteome</keyword>
<evidence type="ECO:0000256" key="8">
    <source>
        <dbReference type="ARBA" id="ARBA00048752"/>
    </source>
</evidence>
<dbReference type="Pfam" id="PF00590">
    <property type="entry name" value="TP_methylase"/>
    <property type="match status" value="1"/>
</dbReference>
<comment type="caution">
    <text evidence="11">The sequence shown here is derived from an EMBL/GenBank/DDBJ whole genome shotgun (WGS) entry which is preliminary data.</text>
</comment>
<evidence type="ECO:0000256" key="5">
    <source>
        <dbReference type="ARBA" id="ARBA00022603"/>
    </source>
</evidence>
<dbReference type="EMBL" id="VWRR01000003">
    <property type="protein sequence ID" value="KAF6004418.1"/>
    <property type="molecule type" value="Genomic_DNA"/>
</dbReference>
<feature type="binding site" evidence="9">
    <location>
        <position position="264"/>
    </location>
    <ligand>
        <name>S-adenosyl-L-methionine</name>
        <dbReference type="ChEBI" id="CHEBI:59789"/>
    </ligand>
</feature>
<comment type="catalytic activity">
    <reaction evidence="8">
        <text>2-[(3S)-amino-3-carboxypropyl]-L-histidyl-[translation elongation factor 2] + 4 S-adenosyl-L-methionine = diphthine methyl ester-[translation elongation factor 2] + 4 S-adenosyl-L-homocysteine + 3 H(+)</text>
        <dbReference type="Rhea" id="RHEA:42652"/>
        <dbReference type="Rhea" id="RHEA-COMP:9749"/>
        <dbReference type="Rhea" id="RHEA-COMP:10173"/>
        <dbReference type="ChEBI" id="CHEBI:15378"/>
        <dbReference type="ChEBI" id="CHEBI:57856"/>
        <dbReference type="ChEBI" id="CHEBI:59789"/>
        <dbReference type="ChEBI" id="CHEBI:73995"/>
        <dbReference type="ChEBI" id="CHEBI:79005"/>
        <dbReference type="EC" id="2.1.1.314"/>
    </reaction>
</comment>
<keyword evidence="6" id="KW-0808">Transferase</keyword>
<dbReference type="Gene3D" id="3.40.1010.10">
    <property type="entry name" value="Cobalt-precorrin-4 Transmethylase, Domain 1"/>
    <property type="match status" value="1"/>
</dbReference>
<sequence>MTLFLVGLGLGDEQDISVRGLDTVRACDHVFLDGYTSLLRTDLTRLERLYGKKVQIADRDLVEEHAERILEPAKLGKVAFLIVGDVFGATTHHDLVLRARKNKIDCRFVYNASILTAVGVCGLQLYRFGETVSLTFWTRTWKPTSWYGKLAANRRRGLHTLFLLDIRVREPSEEGLARGRKIFEPPRYMTVANAAQQLLQLWHERERVHQQFSGDVAPDTDEWPLVYDPDTMCIGIARVGQEDELVATGALRVLASADFGPPLHSLVMPGEMHAIEEECVGLLESASNLNTKTECMEHAKEQS</sequence>
<dbReference type="InterPro" id="IPR014776">
    <property type="entry name" value="4pyrrole_Mease_sub2"/>
</dbReference>
<protein>
    <recommendedName>
        <fullName evidence="4">diphthine methyl ester synthase</fullName>
        <ecNumber evidence="4">2.1.1.314</ecNumber>
    </recommendedName>
</protein>
<dbReference type="InterPro" id="IPR014777">
    <property type="entry name" value="4pyrrole_Mease_sub1"/>
</dbReference>
<evidence type="ECO:0000256" key="4">
    <source>
        <dbReference type="ARBA" id="ARBA00011927"/>
    </source>
</evidence>
<dbReference type="OrthoDB" id="2516at2759"/>
<dbReference type="InterPro" id="IPR004551">
    <property type="entry name" value="Dphthn_synthase"/>
</dbReference>
<dbReference type="SUPFAM" id="SSF53790">
    <property type="entry name" value="Tetrapyrrole methylase"/>
    <property type="match status" value="1"/>
</dbReference>
<dbReference type="FunFam" id="3.30.950.10:FF:000004">
    <property type="entry name" value="Diphthine synthase putative"/>
    <property type="match status" value="1"/>
</dbReference>
<dbReference type="EC" id="2.1.1.314" evidence="4"/>
<feature type="domain" description="Tetrapyrrole methylase" evidence="10">
    <location>
        <begin position="2"/>
        <end position="168"/>
    </location>
</feature>
<dbReference type="GO" id="GO:0141133">
    <property type="term" value="F:diphthine methyl ester synthase activity"/>
    <property type="evidence" value="ECO:0007669"/>
    <property type="project" value="UniProtKB-EC"/>
</dbReference>
<dbReference type="InterPro" id="IPR035996">
    <property type="entry name" value="4pyrrol_Methylase_sf"/>
</dbReference>
<dbReference type="PANTHER" id="PTHR10882:SF0">
    <property type="entry name" value="DIPHTHINE METHYL ESTER SYNTHASE"/>
    <property type="match status" value="1"/>
</dbReference>
<comment type="similarity">
    <text evidence="3">Belongs to the diphthine synthase family.</text>
</comment>
<dbReference type="HAMAP" id="MF_01084">
    <property type="entry name" value="Diphthine_synth"/>
    <property type="match status" value="1"/>
</dbReference>
<dbReference type="PANTHER" id="PTHR10882">
    <property type="entry name" value="DIPHTHINE SYNTHASE"/>
    <property type="match status" value="1"/>
</dbReference>
<feature type="binding site" evidence="9">
    <location>
        <position position="239"/>
    </location>
    <ligand>
        <name>S-adenosyl-L-methionine</name>
        <dbReference type="ChEBI" id="CHEBI:59789"/>
    </ligand>
</feature>
<evidence type="ECO:0000259" key="10">
    <source>
        <dbReference type="Pfam" id="PF00590"/>
    </source>
</evidence>
<keyword evidence="5" id="KW-0489">Methyltransferase</keyword>
<comment type="function">
    <text evidence="1">S-adenosyl-L-methionine-dependent methyltransferase that catalyzes four methylations of the modified target histidine residue in translation elongation factor 2 (EF-2), to form an intermediate called diphthine methyl ester. The four successive methylation reactions represent the second step of diphthamide biosynthesis.</text>
</comment>
<evidence type="ECO:0000256" key="7">
    <source>
        <dbReference type="ARBA" id="ARBA00022691"/>
    </source>
</evidence>
<dbReference type="NCBIfam" id="TIGR00522">
    <property type="entry name" value="dph5"/>
    <property type="match status" value="1"/>
</dbReference>
<dbReference type="AlphaFoldDB" id="A0A7J7IN08"/>
<dbReference type="PIRSF" id="PIRSF036432">
    <property type="entry name" value="Diphthine_synth"/>
    <property type="match status" value="1"/>
</dbReference>
<feature type="binding site" evidence="9">
    <location>
        <position position="85"/>
    </location>
    <ligand>
        <name>S-adenosyl-L-methionine</name>
        <dbReference type="ChEBI" id="CHEBI:59789"/>
    </ligand>
</feature>
<comment type="pathway">
    <text evidence="2">Protein modification; peptidyl-diphthamide biosynthesis.</text>
</comment>
<feature type="binding site" evidence="9">
    <location>
        <position position="164"/>
    </location>
    <ligand>
        <name>S-adenosyl-L-methionine</name>
        <dbReference type="ChEBI" id="CHEBI:59789"/>
    </ligand>
</feature>
<evidence type="ECO:0000313" key="12">
    <source>
        <dbReference type="Proteomes" id="UP000530660"/>
    </source>
</evidence>
<evidence type="ECO:0000256" key="1">
    <source>
        <dbReference type="ARBA" id="ARBA00004006"/>
    </source>
</evidence>
<reference evidence="11 12" key="1">
    <citation type="journal article" date="2020" name="J. Phycol.">
        <title>Comparative genome analysis reveals Cyanidiococcus gen. nov., a new extremophilic red algal genus sister to Cyanidioschyzon (Cyanidioschyzonaceae, Rhodophyta).</title>
        <authorList>
            <person name="Liu S.-L."/>
            <person name="Chiang Y.-R."/>
            <person name="Yoon H.S."/>
            <person name="Fu H.-Y."/>
        </authorList>
    </citation>
    <scope>NUCLEOTIDE SEQUENCE [LARGE SCALE GENOMIC DNA]</scope>
    <source>
        <strain evidence="11 12">THAL066</strain>
    </source>
</reference>
<dbReference type="GO" id="GO:0017183">
    <property type="term" value="P:protein histidyl modification to diphthamide"/>
    <property type="evidence" value="ECO:0007669"/>
    <property type="project" value="UniProtKB-UniPathway"/>
</dbReference>
<feature type="binding site" evidence="9">
    <location>
        <begin position="113"/>
        <end position="114"/>
    </location>
    <ligand>
        <name>S-adenosyl-L-methionine</name>
        <dbReference type="ChEBI" id="CHEBI:59789"/>
    </ligand>
</feature>
<dbReference type="Gene3D" id="3.30.950.10">
    <property type="entry name" value="Methyltransferase, Cobalt-precorrin-4 Transmethylase, Domain 2"/>
    <property type="match status" value="1"/>
</dbReference>
<dbReference type="GO" id="GO:0032259">
    <property type="term" value="P:methylation"/>
    <property type="evidence" value="ECO:0007669"/>
    <property type="project" value="UniProtKB-KW"/>
</dbReference>
<feature type="binding site" evidence="9">
    <location>
        <position position="88"/>
    </location>
    <ligand>
        <name>S-adenosyl-L-methionine</name>
        <dbReference type="ChEBI" id="CHEBI:59789"/>
    </ligand>
</feature>
<organism evidence="11 12">
    <name type="scientific">Cyanidiococcus yangmingshanensis</name>
    <dbReference type="NCBI Taxonomy" id="2690220"/>
    <lineage>
        <taxon>Eukaryota</taxon>
        <taxon>Rhodophyta</taxon>
        <taxon>Bangiophyceae</taxon>
        <taxon>Cyanidiales</taxon>
        <taxon>Cyanidiaceae</taxon>
        <taxon>Cyanidiococcus</taxon>
    </lineage>
</organism>
<accession>A0A7J7IN08</accession>
<gene>
    <name evidence="11" type="primary">DPH5</name>
    <name evidence="11" type="ORF">F1559_001888</name>
</gene>